<dbReference type="AlphaFoldDB" id="A0A7J2TGI8"/>
<dbReference type="InterPro" id="IPR002848">
    <property type="entry name" value="Translin_fam"/>
</dbReference>
<keyword evidence="1" id="KW-0460">Magnesium</keyword>
<evidence type="ECO:0000256" key="1">
    <source>
        <dbReference type="PIRSR" id="PIRSR602848-1"/>
    </source>
</evidence>
<organism evidence="3">
    <name type="scientific">Archaeoglobus fulgidus</name>
    <dbReference type="NCBI Taxonomy" id="2234"/>
    <lineage>
        <taxon>Archaea</taxon>
        <taxon>Methanobacteriati</taxon>
        <taxon>Methanobacteriota</taxon>
        <taxon>Archaeoglobi</taxon>
        <taxon>Archaeoglobales</taxon>
        <taxon>Archaeoglobaceae</taxon>
        <taxon>Archaeoglobus</taxon>
    </lineage>
</organism>
<gene>
    <name evidence="3" type="ORF">ENP88_01515</name>
</gene>
<dbReference type="GO" id="GO:0046872">
    <property type="term" value="F:metal ion binding"/>
    <property type="evidence" value="ECO:0007669"/>
    <property type="project" value="UniProtKB-KW"/>
</dbReference>
<keyword evidence="2" id="KW-0175">Coiled coil</keyword>
<dbReference type="PANTHER" id="PTHR10741">
    <property type="entry name" value="TRANSLIN AND TRANSLIN ASSOCIATED PROTEIN X"/>
    <property type="match status" value="1"/>
</dbReference>
<dbReference type="CDD" id="cd14820">
    <property type="entry name" value="TRAX"/>
    <property type="match status" value="1"/>
</dbReference>
<proteinExistence type="predicted"/>
<accession>A0A7J2TGI8</accession>
<dbReference type="Gene3D" id="1.20.58.2140">
    <property type="match status" value="1"/>
</dbReference>
<evidence type="ECO:0000256" key="2">
    <source>
        <dbReference type="SAM" id="Coils"/>
    </source>
</evidence>
<reference evidence="3" key="1">
    <citation type="journal article" date="2020" name="mSystems">
        <title>Genome- and Community-Level Interaction Insights into Carbon Utilization and Element Cycling Functions of Hydrothermarchaeota in Hydrothermal Sediment.</title>
        <authorList>
            <person name="Zhou Z."/>
            <person name="Liu Y."/>
            <person name="Xu W."/>
            <person name="Pan J."/>
            <person name="Luo Z.H."/>
            <person name="Li M."/>
        </authorList>
    </citation>
    <scope>NUCLEOTIDE SEQUENCE [LARGE SCALE GENOMIC DNA]</scope>
    <source>
        <strain evidence="3">SpSt-26</strain>
    </source>
</reference>
<keyword evidence="1" id="KW-0479">Metal-binding</keyword>
<dbReference type="EMBL" id="DSLA01000026">
    <property type="protein sequence ID" value="HEH34839.1"/>
    <property type="molecule type" value="Genomic_DNA"/>
</dbReference>
<dbReference type="Pfam" id="PF01997">
    <property type="entry name" value="Translin"/>
    <property type="match status" value="1"/>
</dbReference>
<feature type="coiled-coil region" evidence="2">
    <location>
        <begin position="3"/>
        <end position="33"/>
    </location>
</feature>
<dbReference type="InterPro" id="IPR036081">
    <property type="entry name" value="Translin_sf"/>
</dbReference>
<protein>
    <submittedName>
        <fullName evidence="3">Translin</fullName>
    </submittedName>
</protein>
<comment type="caution">
    <text evidence="3">The sequence shown here is derived from an EMBL/GenBank/DDBJ whole genome shotgun (WGS) entry which is preliminary data.</text>
</comment>
<evidence type="ECO:0000313" key="3">
    <source>
        <dbReference type="EMBL" id="HEH34839.1"/>
    </source>
</evidence>
<dbReference type="GO" id="GO:0043565">
    <property type="term" value="F:sequence-specific DNA binding"/>
    <property type="evidence" value="ECO:0007669"/>
    <property type="project" value="InterPro"/>
</dbReference>
<feature type="binding site" evidence="1">
    <location>
        <position position="117"/>
    </location>
    <ligand>
        <name>Mg(2+)</name>
        <dbReference type="ChEBI" id="CHEBI:18420"/>
    </ligand>
</feature>
<name>A0A7J2TGI8_ARCFL</name>
<sequence>MNLEDCRKRLEKLEGAREELLHLLRELRILSSKAIVHVHSGNISEAEESIRKASKILEEVQKFREFPEIYTISLDAMQEFVEAACFLKVVKGEFDFSLDFEVLHSAFITGLADLIGELRRFSLAKMIKGEIEEAEKILELMEEIYHRLLPFAIFPDKIVPNLRSKLDVARAGIERTKSDLISARLYEVLDRNRRH</sequence>
<dbReference type="SUPFAM" id="SSF74784">
    <property type="entry name" value="Translin"/>
    <property type="match status" value="1"/>
</dbReference>